<dbReference type="Proteomes" id="UP000502611">
    <property type="component" value="Chromosome"/>
</dbReference>
<organism evidence="1 2">
    <name type="scientific">Sphingobium yanoikuyae</name>
    <name type="common">Sphingomonas yanoikuyae</name>
    <dbReference type="NCBI Taxonomy" id="13690"/>
    <lineage>
        <taxon>Bacteria</taxon>
        <taxon>Pseudomonadati</taxon>
        <taxon>Pseudomonadota</taxon>
        <taxon>Alphaproteobacteria</taxon>
        <taxon>Sphingomonadales</taxon>
        <taxon>Sphingomonadaceae</taxon>
        <taxon>Sphingobium</taxon>
    </lineage>
</organism>
<protein>
    <submittedName>
        <fullName evidence="1">Uncharacterized protein</fullName>
    </submittedName>
</protein>
<gene>
    <name evidence="1" type="ORF">HH800_07920</name>
</gene>
<evidence type="ECO:0000313" key="1">
    <source>
        <dbReference type="EMBL" id="QJR02132.1"/>
    </source>
</evidence>
<evidence type="ECO:0000313" key="2">
    <source>
        <dbReference type="Proteomes" id="UP000502611"/>
    </source>
</evidence>
<dbReference type="EMBL" id="CP053021">
    <property type="protein sequence ID" value="QJR02132.1"/>
    <property type="molecule type" value="Genomic_DNA"/>
</dbReference>
<accession>A0A6M4G489</accession>
<name>A0A6M4G489_SPHYA</name>
<dbReference type="RefSeq" id="WP_169860740.1">
    <property type="nucleotide sequence ID" value="NZ_CP053021.1"/>
</dbReference>
<dbReference type="AlphaFoldDB" id="A0A6M4G489"/>
<sequence>MFDNSGLAPGDIINIGELDAALIMIWAGGDACLIPASSPWLAHPEAIWGRS</sequence>
<reference evidence="1 2" key="1">
    <citation type="submission" date="2020-04" db="EMBL/GenBank/DDBJ databases">
        <title>The Whole Genome Analysis of High salt-tolerant Sphingobium yanoikuyae YC-XJ2 with Aryl organophosphorus flame retardants (aryl-OPFRs)-degrading capacity and characteristics of Related phosphotriesterase.</title>
        <authorList>
            <person name="Li X."/>
        </authorList>
    </citation>
    <scope>NUCLEOTIDE SEQUENCE [LARGE SCALE GENOMIC DNA]</scope>
    <source>
        <strain evidence="1 2">YC-XJ2</strain>
    </source>
</reference>
<proteinExistence type="predicted"/>